<protein>
    <submittedName>
        <fullName evidence="1">Polysialic acid capsule synthesis protein KpsS</fullName>
    </submittedName>
</protein>
<sequence>MAVLFLQGPMGPFFRKLICKLRDNGIDAFKINFNGGDEWYSRGIGATAFTGTEFEWPEFLRQFIRANGIGSICVYGDCRRYHRAAKRVAAELGLRFYAFEEGYIRPNHLTFEFNGVNGYSEIAFDGLPEWQDKEIEPENVVGGTLMNRARYCSLYYNTAYLRRSKFPHYQHHRSFSPLNEASCWLRALGRNYLYKLTESCVQRRLLKQHSGRYFLVPLQVFNDAQIQFHSPYEKMEDFIRELMVSFAEHGCKEDIIVFKHHPMDRGHCNYKALISSLANELGLLGRVEYCHDQHLPTLLSCAKGVITINSTTALSAFYHKASVKVMGDAFYDIKGLCSQQSLKEFWQQPEEIDYELFLRLRNFLIHHGQVNGSYYRKHALTIDAVIAEMGARGNITVL</sequence>
<dbReference type="AlphaFoldDB" id="R4YTV7"/>
<dbReference type="GO" id="GO:0015774">
    <property type="term" value="P:polysaccharide transport"/>
    <property type="evidence" value="ECO:0007669"/>
    <property type="project" value="InterPro"/>
</dbReference>
<dbReference type="EMBL" id="FO203512">
    <property type="protein sequence ID" value="CCK76124.1"/>
    <property type="molecule type" value="Genomic_DNA"/>
</dbReference>
<dbReference type="CDD" id="cd16441">
    <property type="entry name" value="beta_Kdo_transferase_KpsS"/>
    <property type="match status" value="1"/>
</dbReference>
<dbReference type="HOGENOM" id="CLU_040135_1_0_6"/>
<dbReference type="GO" id="GO:0000271">
    <property type="term" value="P:polysaccharide biosynthetic process"/>
    <property type="evidence" value="ECO:0007669"/>
    <property type="project" value="InterPro"/>
</dbReference>
<dbReference type="Pfam" id="PF05159">
    <property type="entry name" value="Capsule_synth"/>
    <property type="match status" value="1"/>
</dbReference>
<reference evidence="1 2" key="1">
    <citation type="journal article" date="2013" name="Nat. Commun.">
        <title>Genome sequence and functional genomic analysis of the oil-degrading bacterium Oleispira antarctica.</title>
        <authorList>
            <person name="Kube M."/>
            <person name="Chernikova T.N."/>
            <person name="Al-Ramahi Y."/>
            <person name="Beloqui A."/>
            <person name="Lopez-Cortez N."/>
            <person name="Guazzaroni M.E."/>
            <person name="Heipieper H.J."/>
            <person name="Klages S."/>
            <person name="Kotsyurbenko O.R."/>
            <person name="Langer I."/>
            <person name="Nechitaylo T.Y."/>
            <person name="Lunsdorf H."/>
            <person name="Fernandez M."/>
            <person name="Juarez S."/>
            <person name="Ciordia S."/>
            <person name="Singer A."/>
            <person name="Kagan O."/>
            <person name="Egorova O."/>
            <person name="Petit P.A."/>
            <person name="Stogios P."/>
            <person name="Kim Y."/>
            <person name="Tchigvintsev A."/>
            <person name="Flick R."/>
            <person name="Denaro R."/>
            <person name="Genovese M."/>
            <person name="Albar J.P."/>
            <person name="Reva O.N."/>
            <person name="Martinez-Gomariz M."/>
            <person name="Tran H."/>
            <person name="Ferrer M."/>
            <person name="Savchenko A."/>
            <person name="Yakunin A.F."/>
            <person name="Yakimov M.M."/>
            <person name="Golyshina O.V."/>
            <person name="Reinhardt R."/>
            <person name="Golyshin P.N."/>
        </authorList>
    </citation>
    <scope>NUCLEOTIDE SEQUENCE [LARGE SCALE GENOMIC DNA]</scope>
</reference>
<dbReference type="Proteomes" id="UP000032749">
    <property type="component" value="Chromosome"/>
</dbReference>
<keyword evidence="2" id="KW-1185">Reference proteome</keyword>
<dbReference type="PATRIC" id="fig|698738.3.peg.2017"/>
<dbReference type="OrthoDB" id="9794206at2"/>
<organism evidence="1 2">
    <name type="scientific">Oleispira antarctica RB-8</name>
    <dbReference type="NCBI Taxonomy" id="698738"/>
    <lineage>
        <taxon>Bacteria</taxon>
        <taxon>Pseudomonadati</taxon>
        <taxon>Pseudomonadota</taxon>
        <taxon>Gammaproteobacteria</taxon>
        <taxon>Oceanospirillales</taxon>
        <taxon>Oceanospirillaceae</taxon>
        <taxon>Oleispira</taxon>
    </lineage>
</organism>
<proteinExistence type="predicted"/>
<evidence type="ECO:0000313" key="2">
    <source>
        <dbReference type="Proteomes" id="UP000032749"/>
    </source>
</evidence>
<dbReference type="KEGG" id="oai:OLEAN_C19480"/>
<dbReference type="InterPro" id="IPR007833">
    <property type="entry name" value="Capsule_polysaccharide_synth"/>
</dbReference>
<accession>R4YTV7</accession>
<gene>
    <name evidence="1" type="primary">kpsS</name>
    <name evidence="1" type="ORF">OLEAN_C19480</name>
</gene>
<name>R4YTV7_OLEAN</name>
<evidence type="ECO:0000313" key="1">
    <source>
        <dbReference type="EMBL" id="CCK76124.1"/>
    </source>
</evidence>
<dbReference type="STRING" id="698738.OLEAN_C19480"/>